<evidence type="ECO:0000313" key="3">
    <source>
        <dbReference type="EMBL" id="CAI9773250.1"/>
    </source>
</evidence>
<proteinExistence type="predicted"/>
<dbReference type="Gene3D" id="3.80.10.10">
    <property type="entry name" value="Ribonuclease Inhibitor"/>
    <property type="match status" value="1"/>
</dbReference>
<dbReference type="InterPro" id="IPR051824">
    <property type="entry name" value="LRR_Rcpt-Like_S/T_Kinase"/>
</dbReference>
<sequence length="234" mass="26179">MSKAFLIFMFTLTILLFFKATIILAQSGHLPEEEKNALREIADQMGKKDWNFSQNPCDKSSNWLTEKIPNMPWCNNSLICNCSFPGDVCHVESIALKGQDLAGVLPRSLAKLPYLKTIDLTRNYLRGTIPKDWVYTKLENMYLSVNRLSGPIPKYLGNITTLVCMDLLSNRFSGTIPPELGKLLNLVNLDENIPMVSLDSTGALADCAPAPTRQHMRCHYSTSADALDPLAYLH</sequence>
<protein>
    <submittedName>
        <fullName evidence="3">Uncharacterized protein</fullName>
    </submittedName>
</protein>
<dbReference type="Proteomes" id="UP000834106">
    <property type="component" value="Chromosome 12"/>
</dbReference>
<dbReference type="GO" id="GO:0016020">
    <property type="term" value="C:membrane"/>
    <property type="evidence" value="ECO:0007669"/>
    <property type="project" value="UniProtKB-SubCell"/>
</dbReference>
<dbReference type="SUPFAM" id="SSF52058">
    <property type="entry name" value="L domain-like"/>
    <property type="match status" value="1"/>
</dbReference>
<dbReference type="InterPro" id="IPR032675">
    <property type="entry name" value="LRR_dom_sf"/>
</dbReference>
<keyword evidence="4" id="KW-1185">Reference proteome</keyword>
<accession>A0AAD1ZU40</accession>
<evidence type="ECO:0000256" key="1">
    <source>
        <dbReference type="ARBA" id="ARBA00004479"/>
    </source>
</evidence>
<dbReference type="AlphaFoldDB" id="A0AAD1ZU40"/>
<keyword evidence="2" id="KW-0732">Signal</keyword>
<reference evidence="3" key="1">
    <citation type="submission" date="2023-05" db="EMBL/GenBank/DDBJ databases">
        <authorList>
            <person name="Huff M."/>
        </authorList>
    </citation>
    <scope>NUCLEOTIDE SEQUENCE</scope>
</reference>
<dbReference type="FunFam" id="3.80.10.10:FF:000452">
    <property type="entry name" value="Probable LRR receptor-like serine/threonine-protein kinase RFK1"/>
    <property type="match status" value="1"/>
</dbReference>
<dbReference type="PANTHER" id="PTHR48006:SF66">
    <property type="entry name" value="PROTEIN KINASE DOMAIN-CONTAINING PROTEIN"/>
    <property type="match status" value="1"/>
</dbReference>
<gene>
    <name evidence="3" type="ORF">FPE_LOCUS20680</name>
</gene>
<dbReference type="InterPro" id="IPR001611">
    <property type="entry name" value="Leu-rich_rpt"/>
</dbReference>
<evidence type="ECO:0000256" key="2">
    <source>
        <dbReference type="SAM" id="SignalP"/>
    </source>
</evidence>
<feature type="signal peptide" evidence="2">
    <location>
        <begin position="1"/>
        <end position="25"/>
    </location>
</feature>
<evidence type="ECO:0000313" key="4">
    <source>
        <dbReference type="Proteomes" id="UP000834106"/>
    </source>
</evidence>
<dbReference type="EMBL" id="OU503047">
    <property type="protein sequence ID" value="CAI9773250.1"/>
    <property type="molecule type" value="Genomic_DNA"/>
</dbReference>
<dbReference type="Pfam" id="PF00560">
    <property type="entry name" value="LRR_1"/>
    <property type="match status" value="3"/>
</dbReference>
<feature type="chain" id="PRO_5042037354" evidence="2">
    <location>
        <begin position="26"/>
        <end position="234"/>
    </location>
</feature>
<comment type="subcellular location">
    <subcellularLocation>
        <location evidence="1">Membrane</location>
        <topology evidence="1">Single-pass type I membrane protein</topology>
    </subcellularLocation>
</comment>
<organism evidence="3 4">
    <name type="scientific">Fraxinus pennsylvanica</name>
    <dbReference type="NCBI Taxonomy" id="56036"/>
    <lineage>
        <taxon>Eukaryota</taxon>
        <taxon>Viridiplantae</taxon>
        <taxon>Streptophyta</taxon>
        <taxon>Embryophyta</taxon>
        <taxon>Tracheophyta</taxon>
        <taxon>Spermatophyta</taxon>
        <taxon>Magnoliopsida</taxon>
        <taxon>eudicotyledons</taxon>
        <taxon>Gunneridae</taxon>
        <taxon>Pentapetalae</taxon>
        <taxon>asterids</taxon>
        <taxon>lamiids</taxon>
        <taxon>Lamiales</taxon>
        <taxon>Oleaceae</taxon>
        <taxon>Oleeae</taxon>
        <taxon>Fraxinus</taxon>
    </lineage>
</organism>
<name>A0AAD1ZU40_9LAMI</name>
<dbReference type="PANTHER" id="PTHR48006">
    <property type="entry name" value="LEUCINE-RICH REPEAT-CONTAINING PROTEIN DDB_G0281931-RELATED"/>
    <property type="match status" value="1"/>
</dbReference>